<dbReference type="Pfam" id="PF07978">
    <property type="entry name" value="NIPSNAP"/>
    <property type="match status" value="1"/>
</dbReference>
<accession>A0A7X1AQV8</accession>
<evidence type="ECO:0000313" key="6">
    <source>
        <dbReference type="Proteomes" id="UP000534677"/>
    </source>
</evidence>
<protein>
    <submittedName>
        <fullName evidence="4">NIPSNAP family protein</fullName>
    </submittedName>
</protein>
<organism evidence="4 5">
    <name type="scientific">Pseudomonas cremoris</name>
    <dbReference type="NCBI Taxonomy" id="2724178"/>
    <lineage>
        <taxon>Bacteria</taxon>
        <taxon>Pseudomonadati</taxon>
        <taxon>Pseudomonadota</taxon>
        <taxon>Gammaproteobacteria</taxon>
        <taxon>Pseudomonadales</taxon>
        <taxon>Pseudomonadaceae</taxon>
        <taxon>Pseudomonas</taxon>
    </lineage>
</organism>
<proteinExistence type="inferred from homology"/>
<dbReference type="PANTHER" id="PTHR21017:SF17">
    <property type="entry name" value="PROTEIN NIPSNAP"/>
    <property type="match status" value="1"/>
</dbReference>
<dbReference type="PANTHER" id="PTHR21017">
    <property type="entry name" value="NIPSNAP-RELATED"/>
    <property type="match status" value="1"/>
</dbReference>
<comment type="similarity">
    <text evidence="1">Belongs to the NipSnap family.</text>
</comment>
<dbReference type="EMBL" id="JAAXCZ010000019">
    <property type="protein sequence ID" value="MBC2384655.1"/>
    <property type="molecule type" value="Genomic_DNA"/>
</dbReference>
<evidence type="ECO:0000313" key="4">
    <source>
        <dbReference type="EMBL" id="MBC2409039.1"/>
    </source>
</evidence>
<keyword evidence="6" id="KW-1185">Reference proteome</keyword>
<comment type="caution">
    <text evidence="4">The sequence shown here is derived from an EMBL/GenBank/DDBJ whole genome shotgun (WGS) entry which is preliminary data.</text>
</comment>
<dbReference type="Proteomes" id="UP000534677">
    <property type="component" value="Unassembled WGS sequence"/>
</dbReference>
<name>A0A7X1AQV8_9PSED</name>
<evidence type="ECO:0000256" key="1">
    <source>
        <dbReference type="ARBA" id="ARBA00005291"/>
    </source>
</evidence>
<evidence type="ECO:0000259" key="2">
    <source>
        <dbReference type="Pfam" id="PF07978"/>
    </source>
</evidence>
<reference evidence="5 6" key="1">
    <citation type="submission" date="2020-04" db="EMBL/GenBank/DDBJ databases">
        <title>Pseudomonas crami sp. nov., a novel proteolytic bacterial species isolated from cream.</title>
        <authorList>
            <person name="Hofmann K."/>
            <person name="Woller A."/>
            <person name="Huptas C."/>
            <person name="Wenning M."/>
            <person name="Scherer S."/>
            <person name="Doll E.V."/>
        </authorList>
    </citation>
    <scope>NUCLEOTIDE SEQUENCE [LARGE SCALE GENOMIC DNA]</scope>
    <source>
        <strain evidence="3 6">WS 5096</strain>
        <strain evidence="4 5">WS 5106</strain>
    </source>
</reference>
<dbReference type="InterPro" id="IPR011008">
    <property type="entry name" value="Dimeric_a/b-barrel"/>
</dbReference>
<feature type="domain" description="NIPSNAP" evidence="2">
    <location>
        <begin position="4"/>
        <end position="100"/>
    </location>
</feature>
<evidence type="ECO:0000313" key="5">
    <source>
        <dbReference type="Proteomes" id="UP000520513"/>
    </source>
</evidence>
<dbReference type="RefSeq" id="WP_185710151.1">
    <property type="nucleotide sequence ID" value="NZ_JAAXCY010000010.1"/>
</dbReference>
<dbReference type="InterPro" id="IPR051557">
    <property type="entry name" value="NipSnap_domain"/>
</dbReference>
<sequence>MLIEHRTYLLHPGKVPAYFNLYRGCGLPIQLEYLRQPLGYYTTEIGPLNQIIHLWGYSDLNERQQARSRLKADPRWNTYVAQLMPLIQHQESKILTPAPFYTPQAVSYRMD</sequence>
<dbReference type="SUPFAM" id="SSF54909">
    <property type="entry name" value="Dimeric alpha+beta barrel"/>
    <property type="match status" value="1"/>
</dbReference>
<dbReference type="Gene3D" id="3.30.70.100">
    <property type="match status" value="1"/>
</dbReference>
<dbReference type="AlphaFoldDB" id="A0A7X1AQV8"/>
<dbReference type="InterPro" id="IPR012577">
    <property type="entry name" value="NIPSNAP"/>
</dbReference>
<dbReference type="Proteomes" id="UP000520513">
    <property type="component" value="Unassembled WGS sequence"/>
</dbReference>
<evidence type="ECO:0000313" key="3">
    <source>
        <dbReference type="EMBL" id="MBC2384655.1"/>
    </source>
</evidence>
<gene>
    <name evidence="3" type="ORF">HF209_27295</name>
    <name evidence="4" type="ORF">HF257_23775</name>
</gene>
<dbReference type="EMBL" id="JAAXCY010000010">
    <property type="protein sequence ID" value="MBC2409039.1"/>
    <property type="molecule type" value="Genomic_DNA"/>
</dbReference>